<accession>D4G886</accession>
<reference evidence="13" key="1">
    <citation type="submission" date="2008-05" db="EMBL/GenBank/DDBJ databases">
        <title>Genome sequence of Riesia pediculicola USDA.</title>
        <authorList>
            <person name="Kirkness E.F."/>
        </authorList>
    </citation>
    <scope>NUCLEOTIDE SEQUENCE [LARGE SCALE GENOMIC DNA]</scope>
    <source>
        <strain evidence="13">USDA</strain>
    </source>
</reference>
<dbReference type="PANTHER" id="PTHR42987">
    <property type="entry name" value="PEPTIDASE S49"/>
    <property type="match status" value="1"/>
</dbReference>
<dbReference type="InterPro" id="IPR002142">
    <property type="entry name" value="Peptidase_S49"/>
</dbReference>
<comment type="similarity">
    <text evidence="2">Belongs to the peptidase S49 family.</text>
</comment>
<dbReference type="eggNOG" id="COG0616">
    <property type="taxonomic scope" value="Bacteria"/>
</dbReference>
<keyword evidence="14" id="KW-1185">Reference proteome</keyword>
<evidence type="ECO:0000256" key="9">
    <source>
        <dbReference type="ARBA" id="ARBA00023136"/>
    </source>
</evidence>
<dbReference type="EMBL" id="CP001085">
    <property type="protein sequence ID" value="ADD79672.1"/>
    <property type="molecule type" value="Genomic_DNA"/>
</dbReference>
<evidence type="ECO:0000256" key="4">
    <source>
        <dbReference type="ARBA" id="ARBA00022670"/>
    </source>
</evidence>
<evidence type="ECO:0000256" key="8">
    <source>
        <dbReference type="ARBA" id="ARBA00022989"/>
    </source>
</evidence>
<dbReference type="RefSeq" id="WP_013087659.1">
    <property type="nucleotide sequence ID" value="NC_014109.1"/>
</dbReference>
<dbReference type="CDD" id="cd07023">
    <property type="entry name" value="S49_Sppa_N_C"/>
    <property type="match status" value="1"/>
</dbReference>
<sequence>MEFFLSYGLFLSKIITVFVGIVLLIPIILSIGNKKKNRKDNYKFVNLTKKYLSIKKDMMRTKMSSEEYKSWIKYERKKEKINRKISKKEKRRKSCLFLIHFKGSLDAEEVNSLREEITAILSVADKNDEVLLILESSGGTVNGYGLAAAQLMRLKEKKIKLTVSIDRVAASGGYMMACTANHIIAAPLSIVGSIGVVGQIPNFHRFLKKQDIDVELHTAGEYKRTLTLLGENTESGRKKFIQDLNNTHLLFKAFVQKNRPNLNIDLVSNGEYWYGIQAKENGLIDEIGTSDGYILKNIKEKEVIKIKYIINQGIFKKFMKIISVFL</sequence>
<dbReference type="GO" id="GO:0006508">
    <property type="term" value="P:proteolysis"/>
    <property type="evidence" value="ECO:0007669"/>
    <property type="project" value="UniProtKB-KW"/>
</dbReference>
<dbReference type="InterPro" id="IPR029045">
    <property type="entry name" value="ClpP/crotonase-like_dom_sf"/>
</dbReference>
<evidence type="ECO:0000256" key="3">
    <source>
        <dbReference type="ARBA" id="ARBA00022475"/>
    </source>
</evidence>
<dbReference type="Pfam" id="PF08496">
    <property type="entry name" value="Peptidase_S49_N"/>
    <property type="match status" value="1"/>
</dbReference>
<evidence type="ECO:0000256" key="1">
    <source>
        <dbReference type="ARBA" id="ARBA00004236"/>
    </source>
</evidence>
<dbReference type="InterPro" id="IPR013703">
    <property type="entry name" value="Peptidase_S49_N_proteobac"/>
</dbReference>
<keyword evidence="8 10" id="KW-1133">Transmembrane helix</keyword>
<proteinExistence type="inferred from homology"/>
<dbReference type="AlphaFoldDB" id="D4G886"/>
<evidence type="ECO:0000256" key="5">
    <source>
        <dbReference type="ARBA" id="ARBA00022692"/>
    </source>
</evidence>
<dbReference type="GO" id="GO:0004252">
    <property type="term" value="F:serine-type endopeptidase activity"/>
    <property type="evidence" value="ECO:0007669"/>
    <property type="project" value="InterPro"/>
</dbReference>
<evidence type="ECO:0000259" key="11">
    <source>
        <dbReference type="Pfam" id="PF01343"/>
    </source>
</evidence>
<keyword evidence="3" id="KW-1003">Cell membrane</keyword>
<name>D4G886_RIEPU</name>
<keyword evidence="7" id="KW-0720">Serine protease</keyword>
<dbReference type="SUPFAM" id="SSF52096">
    <property type="entry name" value="ClpP/crotonase"/>
    <property type="match status" value="1"/>
</dbReference>
<gene>
    <name evidence="13" type="ordered locus">RIEPE_0291</name>
</gene>
<evidence type="ECO:0000313" key="14">
    <source>
        <dbReference type="Proteomes" id="UP000001700"/>
    </source>
</evidence>
<keyword evidence="6 13" id="KW-0378">Hydrolase</keyword>
<evidence type="ECO:0000256" key="2">
    <source>
        <dbReference type="ARBA" id="ARBA00008683"/>
    </source>
</evidence>
<dbReference type="HOGENOM" id="CLU_070316_0_0_6"/>
<feature type="domain" description="Peptidase S49 N-terminal proteobacteria" evidence="12">
    <location>
        <begin position="2"/>
        <end position="151"/>
    </location>
</feature>
<organism evidence="13 14">
    <name type="scientific">Riesia pediculicola (strain USDA)</name>
    <dbReference type="NCBI Taxonomy" id="515618"/>
    <lineage>
        <taxon>Bacteria</taxon>
        <taxon>Pseudomonadati</taxon>
        <taxon>Pseudomonadota</taxon>
        <taxon>Gammaproteobacteria</taxon>
        <taxon>Enterobacterales</taxon>
        <taxon>Enterobacteriaceae</taxon>
        <taxon>Candidatus Riesia</taxon>
    </lineage>
</organism>
<protein>
    <submittedName>
        <fullName evidence="13">Probable protease SohB</fullName>
        <ecNumber evidence="13">3.4.21.-</ecNumber>
    </submittedName>
</protein>
<feature type="domain" description="Peptidase S49" evidence="11">
    <location>
        <begin position="154"/>
        <end position="302"/>
    </location>
</feature>
<dbReference type="KEGG" id="rip:RIEPE_0291"/>
<feature type="transmembrane region" description="Helical" evidence="10">
    <location>
        <begin position="6"/>
        <end position="29"/>
    </location>
</feature>
<dbReference type="Gene3D" id="6.20.330.10">
    <property type="match status" value="1"/>
</dbReference>
<evidence type="ECO:0000256" key="7">
    <source>
        <dbReference type="ARBA" id="ARBA00022825"/>
    </source>
</evidence>
<evidence type="ECO:0000256" key="10">
    <source>
        <dbReference type="SAM" id="Phobius"/>
    </source>
</evidence>
<comment type="subcellular location">
    <subcellularLocation>
        <location evidence="1">Cell membrane</location>
    </subcellularLocation>
</comment>
<dbReference type="Gene3D" id="3.90.226.10">
    <property type="entry name" value="2-enoyl-CoA Hydratase, Chain A, domain 1"/>
    <property type="match status" value="1"/>
</dbReference>
<dbReference type="PANTHER" id="PTHR42987:SF4">
    <property type="entry name" value="PROTEASE SOHB-RELATED"/>
    <property type="match status" value="1"/>
</dbReference>
<keyword evidence="9 10" id="KW-0472">Membrane</keyword>
<dbReference type="GO" id="GO:0005886">
    <property type="term" value="C:plasma membrane"/>
    <property type="evidence" value="ECO:0007669"/>
    <property type="project" value="UniProtKB-SubCell"/>
</dbReference>
<dbReference type="InterPro" id="IPR047272">
    <property type="entry name" value="S49_SppA_C"/>
</dbReference>
<keyword evidence="4 13" id="KW-0645">Protease</keyword>
<dbReference type="NCBIfam" id="NF008745">
    <property type="entry name" value="PRK11778.1"/>
    <property type="match status" value="1"/>
</dbReference>
<keyword evidence="5 10" id="KW-0812">Transmembrane</keyword>
<dbReference type="Pfam" id="PF01343">
    <property type="entry name" value="Peptidase_S49"/>
    <property type="match status" value="1"/>
</dbReference>
<evidence type="ECO:0000313" key="13">
    <source>
        <dbReference type="EMBL" id="ADD79672.1"/>
    </source>
</evidence>
<evidence type="ECO:0000259" key="12">
    <source>
        <dbReference type="Pfam" id="PF08496"/>
    </source>
</evidence>
<dbReference type="Proteomes" id="UP000001700">
    <property type="component" value="Chromosome"/>
</dbReference>
<dbReference type="EC" id="3.4.21.-" evidence="13"/>
<evidence type="ECO:0000256" key="6">
    <source>
        <dbReference type="ARBA" id="ARBA00022801"/>
    </source>
</evidence>